<evidence type="ECO:0000313" key="2">
    <source>
        <dbReference type="Proteomes" id="UP000606786"/>
    </source>
</evidence>
<proteinExistence type="predicted"/>
<keyword evidence="2" id="KW-1185">Reference proteome</keyword>
<dbReference type="EMBL" id="CAJHJT010000012">
    <property type="protein sequence ID" value="CAD7000424.1"/>
    <property type="molecule type" value="Genomic_DNA"/>
</dbReference>
<dbReference type="Proteomes" id="UP000606786">
    <property type="component" value="Unassembled WGS sequence"/>
</dbReference>
<evidence type="ECO:0000313" key="1">
    <source>
        <dbReference type="EMBL" id="CAD7000424.1"/>
    </source>
</evidence>
<comment type="caution">
    <text evidence="1">The sequence shown here is derived from an EMBL/GenBank/DDBJ whole genome shotgun (WGS) entry which is preliminary data.</text>
</comment>
<reference evidence="1" key="1">
    <citation type="submission" date="2020-11" db="EMBL/GenBank/DDBJ databases">
        <authorList>
            <person name="Whitehead M."/>
        </authorList>
    </citation>
    <scope>NUCLEOTIDE SEQUENCE</scope>
    <source>
        <strain evidence="1">EGII</strain>
    </source>
</reference>
<gene>
    <name evidence="1" type="ORF">CCAP1982_LOCUS8900</name>
</gene>
<protein>
    <submittedName>
        <fullName evidence="1">(Mediterranean fruit fly) hypothetical protein</fullName>
    </submittedName>
</protein>
<organism evidence="1 2">
    <name type="scientific">Ceratitis capitata</name>
    <name type="common">Mediterranean fruit fly</name>
    <name type="synonym">Tephritis capitata</name>
    <dbReference type="NCBI Taxonomy" id="7213"/>
    <lineage>
        <taxon>Eukaryota</taxon>
        <taxon>Metazoa</taxon>
        <taxon>Ecdysozoa</taxon>
        <taxon>Arthropoda</taxon>
        <taxon>Hexapoda</taxon>
        <taxon>Insecta</taxon>
        <taxon>Pterygota</taxon>
        <taxon>Neoptera</taxon>
        <taxon>Endopterygota</taxon>
        <taxon>Diptera</taxon>
        <taxon>Brachycera</taxon>
        <taxon>Muscomorpha</taxon>
        <taxon>Tephritoidea</taxon>
        <taxon>Tephritidae</taxon>
        <taxon>Ceratitis</taxon>
        <taxon>Ceratitis</taxon>
    </lineage>
</organism>
<sequence length="76" mass="8803">MCNKSLVRAFFILHCTQISPEKKRRQRKPIQYYCELTFNCAIDIAANNNNNSTDSITTQSPAEQHQSTPCYLIETY</sequence>
<dbReference type="AlphaFoldDB" id="A0A811UNU7"/>
<name>A0A811UNU7_CERCA</name>
<accession>A0A811UNU7</accession>